<name>A0A9P4UCI4_9PLEO</name>
<dbReference type="EMBL" id="MU001501">
    <property type="protein sequence ID" value="KAF2444187.1"/>
    <property type="molecule type" value="Genomic_DNA"/>
</dbReference>
<proteinExistence type="predicted"/>
<feature type="region of interest" description="Disordered" evidence="1">
    <location>
        <begin position="275"/>
        <end position="369"/>
    </location>
</feature>
<protein>
    <recommendedName>
        <fullName evidence="4">BTB domain-containing protein</fullName>
    </recommendedName>
</protein>
<evidence type="ECO:0008006" key="4">
    <source>
        <dbReference type="Google" id="ProtNLM"/>
    </source>
</evidence>
<evidence type="ECO:0000256" key="1">
    <source>
        <dbReference type="SAM" id="MobiDB-lite"/>
    </source>
</evidence>
<gene>
    <name evidence="2" type="ORF">P171DRAFT_27418</name>
</gene>
<evidence type="ECO:0000313" key="3">
    <source>
        <dbReference type="Proteomes" id="UP000799764"/>
    </source>
</evidence>
<evidence type="ECO:0000313" key="2">
    <source>
        <dbReference type="EMBL" id="KAF2444187.1"/>
    </source>
</evidence>
<dbReference type="Proteomes" id="UP000799764">
    <property type="component" value="Unassembled WGS sequence"/>
</dbReference>
<accession>A0A9P4UCI4</accession>
<organism evidence="2 3">
    <name type="scientific">Karstenula rhodostoma CBS 690.94</name>
    <dbReference type="NCBI Taxonomy" id="1392251"/>
    <lineage>
        <taxon>Eukaryota</taxon>
        <taxon>Fungi</taxon>
        <taxon>Dikarya</taxon>
        <taxon>Ascomycota</taxon>
        <taxon>Pezizomycotina</taxon>
        <taxon>Dothideomycetes</taxon>
        <taxon>Pleosporomycetidae</taxon>
        <taxon>Pleosporales</taxon>
        <taxon>Massarineae</taxon>
        <taxon>Didymosphaeriaceae</taxon>
        <taxon>Karstenula</taxon>
    </lineage>
</organism>
<feature type="compositionally biased region" description="Acidic residues" evidence="1">
    <location>
        <begin position="280"/>
        <end position="306"/>
    </location>
</feature>
<comment type="caution">
    <text evidence="2">The sequence shown here is derived from an EMBL/GenBank/DDBJ whole genome shotgun (WGS) entry which is preliminary data.</text>
</comment>
<feature type="compositionally biased region" description="Basic and acidic residues" evidence="1">
    <location>
        <begin position="321"/>
        <end position="331"/>
    </location>
</feature>
<dbReference type="OrthoDB" id="10501913at2759"/>
<reference evidence="2" key="1">
    <citation type="journal article" date="2020" name="Stud. Mycol.">
        <title>101 Dothideomycetes genomes: a test case for predicting lifestyles and emergence of pathogens.</title>
        <authorList>
            <person name="Haridas S."/>
            <person name="Albert R."/>
            <person name="Binder M."/>
            <person name="Bloem J."/>
            <person name="Labutti K."/>
            <person name="Salamov A."/>
            <person name="Andreopoulos B."/>
            <person name="Baker S."/>
            <person name="Barry K."/>
            <person name="Bills G."/>
            <person name="Bluhm B."/>
            <person name="Cannon C."/>
            <person name="Castanera R."/>
            <person name="Culley D."/>
            <person name="Daum C."/>
            <person name="Ezra D."/>
            <person name="Gonzalez J."/>
            <person name="Henrissat B."/>
            <person name="Kuo A."/>
            <person name="Liang C."/>
            <person name="Lipzen A."/>
            <person name="Lutzoni F."/>
            <person name="Magnuson J."/>
            <person name="Mondo S."/>
            <person name="Nolan M."/>
            <person name="Ohm R."/>
            <person name="Pangilinan J."/>
            <person name="Park H.-J."/>
            <person name="Ramirez L."/>
            <person name="Alfaro M."/>
            <person name="Sun H."/>
            <person name="Tritt A."/>
            <person name="Yoshinaga Y."/>
            <person name="Zwiers L.-H."/>
            <person name="Turgeon B."/>
            <person name="Goodwin S."/>
            <person name="Spatafora J."/>
            <person name="Crous P."/>
            <person name="Grigoriev I."/>
        </authorList>
    </citation>
    <scope>NUCLEOTIDE SEQUENCE</scope>
    <source>
        <strain evidence="2">CBS 690.94</strain>
    </source>
</reference>
<dbReference type="AlphaFoldDB" id="A0A9P4UCI4"/>
<keyword evidence="3" id="KW-1185">Reference proteome</keyword>
<sequence length="369" mass="41388">MELGRHLETFHFHLVGSHRSANQTFGNRHINRASHTADHFLPLVVCSHDTISNLEYKKLSRSHHHLQQQCTPSTMTAISLGSDTPKSPTIFVTVDVGAPHLTHPHRDTFLVTRADLTRSSLHLRTRLASPQTTAIDLHDVDARLFSSYLDWLDSSYVHEPSFHRLAELFAFAARLQDADFSRAVLRDIIDMAHETDTYPDLTAINIIYGASKRGSGARKLLTDFYVYGVGQAWLRALESAEEKVDRDYIDQVLVALATRSRGERELPWVRDASAYLGERGEDEDGDEDDSMSSDMSDDEAEDDDSVGDMADYIDSPHTVRKTLEEQERVLGEDSQTAMDIDEDHSATPLSTSRPPAPGLAYKLADRTRS</sequence>